<evidence type="ECO:0000256" key="6">
    <source>
        <dbReference type="PIRSR" id="PIRSR606225-1"/>
    </source>
</evidence>
<evidence type="ECO:0000256" key="2">
    <source>
        <dbReference type="ARBA" id="ARBA00022884"/>
    </source>
</evidence>
<organism evidence="10 11">
    <name type="scientific">Legionella septentrionalis</name>
    <dbReference type="NCBI Taxonomy" id="2498109"/>
    <lineage>
        <taxon>Bacteria</taxon>
        <taxon>Pseudomonadati</taxon>
        <taxon>Pseudomonadota</taxon>
        <taxon>Gammaproteobacteria</taxon>
        <taxon>Legionellales</taxon>
        <taxon>Legionellaceae</taxon>
        <taxon>Legionella</taxon>
    </lineage>
</organism>
<evidence type="ECO:0000313" key="10">
    <source>
        <dbReference type="EMBL" id="RUQ88200.1"/>
    </source>
</evidence>
<accession>A0A3S0X476</accession>
<dbReference type="PANTHER" id="PTHR21600">
    <property type="entry name" value="MITOCHONDRIAL RNA PSEUDOURIDINE SYNTHASE"/>
    <property type="match status" value="1"/>
</dbReference>
<reference evidence="10 11" key="1">
    <citation type="submission" date="2018-12" db="EMBL/GenBank/DDBJ databases">
        <title>Legionella sp,whole genome shotgun sequence.</title>
        <authorList>
            <person name="Wu H."/>
        </authorList>
    </citation>
    <scope>NUCLEOTIDE SEQUENCE [LARGE SCALE GENOMIC DNA]</scope>
    <source>
        <strain evidence="11">km714</strain>
    </source>
</reference>
<dbReference type="InterPro" id="IPR036986">
    <property type="entry name" value="S4_RNA-bd_sf"/>
</dbReference>
<dbReference type="GO" id="GO:0000455">
    <property type="term" value="P:enzyme-directed rRNA pseudouridine synthesis"/>
    <property type="evidence" value="ECO:0007669"/>
    <property type="project" value="TreeGrafter"/>
</dbReference>
<dbReference type="InterPro" id="IPR006225">
    <property type="entry name" value="PsdUridine_synth_RluC/D"/>
</dbReference>
<comment type="catalytic activity">
    <reaction evidence="4">
        <text>uridine(1911/1915/1917) in 23S rRNA = pseudouridine(1911/1915/1917) in 23S rRNA</text>
        <dbReference type="Rhea" id="RHEA:42524"/>
        <dbReference type="Rhea" id="RHEA-COMP:10097"/>
        <dbReference type="Rhea" id="RHEA-COMP:10098"/>
        <dbReference type="ChEBI" id="CHEBI:65314"/>
        <dbReference type="ChEBI" id="CHEBI:65315"/>
        <dbReference type="EC" id="5.4.99.23"/>
    </reaction>
</comment>
<evidence type="ECO:0000256" key="7">
    <source>
        <dbReference type="PROSITE-ProRule" id="PRU00182"/>
    </source>
</evidence>
<dbReference type="Proteomes" id="UP000288012">
    <property type="component" value="Unassembled WGS sequence"/>
</dbReference>
<dbReference type="AlphaFoldDB" id="A0A3S0X476"/>
<dbReference type="GO" id="GO:0160140">
    <property type="term" value="F:23S rRNA pseudouridine(1911/1915/1917) synthase activity"/>
    <property type="evidence" value="ECO:0007669"/>
    <property type="project" value="UniProtKB-EC"/>
</dbReference>
<dbReference type="OrthoDB" id="9807829at2"/>
<evidence type="ECO:0000259" key="9">
    <source>
        <dbReference type="Pfam" id="PF00849"/>
    </source>
</evidence>
<dbReference type="EMBL" id="RZGR01000014">
    <property type="protein sequence ID" value="RUQ88200.1"/>
    <property type="molecule type" value="Genomic_DNA"/>
</dbReference>
<dbReference type="NCBIfam" id="TIGR00005">
    <property type="entry name" value="rluA_subfam"/>
    <property type="match status" value="1"/>
</dbReference>
<dbReference type="CDD" id="cd02869">
    <property type="entry name" value="PseudoU_synth_RluA_like"/>
    <property type="match status" value="1"/>
</dbReference>
<evidence type="ECO:0000256" key="8">
    <source>
        <dbReference type="RuleBase" id="RU362028"/>
    </source>
</evidence>
<evidence type="ECO:0000313" key="11">
    <source>
        <dbReference type="Proteomes" id="UP000288012"/>
    </source>
</evidence>
<dbReference type="CDD" id="cd00165">
    <property type="entry name" value="S4"/>
    <property type="match status" value="1"/>
</dbReference>
<keyword evidence="2 7" id="KW-0694">RNA-binding</keyword>
<proteinExistence type="inferred from homology"/>
<dbReference type="InterPro" id="IPR020103">
    <property type="entry name" value="PsdUridine_synth_cat_dom_sf"/>
</dbReference>
<evidence type="ECO:0000256" key="4">
    <source>
        <dbReference type="ARBA" id="ARBA00036882"/>
    </source>
</evidence>
<feature type="domain" description="Pseudouridine synthase RsuA/RluA-like" evidence="9">
    <location>
        <begin position="93"/>
        <end position="242"/>
    </location>
</feature>
<evidence type="ECO:0000256" key="5">
    <source>
        <dbReference type="ARBA" id="ARBA00056072"/>
    </source>
</evidence>
<dbReference type="InterPro" id="IPR050188">
    <property type="entry name" value="RluA_PseudoU_synthase"/>
</dbReference>
<dbReference type="SUPFAM" id="SSF55174">
    <property type="entry name" value="Alpha-L RNA-binding motif"/>
    <property type="match status" value="1"/>
</dbReference>
<protein>
    <recommendedName>
        <fullName evidence="8">Pseudouridine synthase</fullName>
        <ecNumber evidence="8">5.4.99.-</ecNumber>
    </recommendedName>
</protein>
<dbReference type="Gene3D" id="3.10.290.10">
    <property type="entry name" value="RNA-binding S4 domain"/>
    <property type="match status" value="1"/>
</dbReference>
<dbReference type="PROSITE" id="PS50889">
    <property type="entry name" value="S4"/>
    <property type="match status" value="1"/>
</dbReference>
<dbReference type="RefSeq" id="WP_126954942.1">
    <property type="nucleotide sequence ID" value="NZ_RZGR01000014.1"/>
</dbReference>
<dbReference type="FunFam" id="3.30.2350.10:FF:000006">
    <property type="entry name" value="Pseudouridine synthase"/>
    <property type="match status" value="1"/>
</dbReference>
<dbReference type="PANTHER" id="PTHR21600:SF44">
    <property type="entry name" value="RIBOSOMAL LARGE SUBUNIT PSEUDOURIDINE SYNTHASE D"/>
    <property type="match status" value="1"/>
</dbReference>
<evidence type="ECO:0000256" key="3">
    <source>
        <dbReference type="ARBA" id="ARBA00023235"/>
    </source>
</evidence>
<keyword evidence="11" id="KW-1185">Reference proteome</keyword>
<dbReference type="Pfam" id="PF00849">
    <property type="entry name" value="PseudoU_synth_2"/>
    <property type="match status" value="1"/>
</dbReference>
<dbReference type="PROSITE" id="PS01129">
    <property type="entry name" value="PSI_RLU"/>
    <property type="match status" value="1"/>
</dbReference>
<evidence type="ECO:0000256" key="1">
    <source>
        <dbReference type="ARBA" id="ARBA00010876"/>
    </source>
</evidence>
<dbReference type="InterPro" id="IPR006224">
    <property type="entry name" value="PsdUridine_synth_RluA-like_CS"/>
</dbReference>
<comment type="similarity">
    <text evidence="1 8">Belongs to the pseudouridine synthase RluA family.</text>
</comment>
<dbReference type="InterPro" id="IPR006145">
    <property type="entry name" value="PsdUridine_synth_RsuA/RluA"/>
</dbReference>
<dbReference type="EC" id="5.4.99.-" evidence="8"/>
<name>A0A3S0X476_9GAMM</name>
<comment type="catalytic activity">
    <reaction evidence="8">
        <text>a uridine in RNA = a pseudouridine in RNA</text>
        <dbReference type="Rhea" id="RHEA:48348"/>
        <dbReference type="Rhea" id="RHEA-COMP:12068"/>
        <dbReference type="Rhea" id="RHEA-COMP:12069"/>
        <dbReference type="ChEBI" id="CHEBI:65314"/>
        <dbReference type="ChEBI" id="CHEBI:65315"/>
    </reaction>
</comment>
<feature type="active site" evidence="6">
    <location>
        <position position="140"/>
    </location>
</feature>
<gene>
    <name evidence="10" type="primary">rluD</name>
    <name evidence="10" type="ORF">EKM59_05870</name>
</gene>
<comment type="function">
    <text evidence="5">Responsible for synthesis of pseudouridine from uracil at positions 1911, 1915 and 1917 in 23S ribosomal RNA.</text>
</comment>
<keyword evidence="3 8" id="KW-0413">Isomerase</keyword>
<dbReference type="GO" id="GO:0003723">
    <property type="term" value="F:RNA binding"/>
    <property type="evidence" value="ECO:0007669"/>
    <property type="project" value="UniProtKB-KW"/>
</dbReference>
<comment type="caution">
    <text evidence="10">The sequence shown here is derived from an EMBL/GenBank/DDBJ whole genome shotgun (WGS) entry which is preliminary data.</text>
</comment>
<dbReference type="NCBIfam" id="NF008385">
    <property type="entry name" value="PRK11180.1"/>
    <property type="match status" value="1"/>
</dbReference>
<dbReference type="SUPFAM" id="SSF55120">
    <property type="entry name" value="Pseudouridine synthase"/>
    <property type="match status" value="1"/>
</dbReference>
<sequence>MNESLSKEAIIPVACYGERVDAALAKLFTEFSRSQLTLWLKAGKITINGRLYKPKEKIYGGEKVLLQLNDVVNHYEEDAAEAIPLEIVFEDDDILIINKPAGLVVHPGAGNPLHTLVNALLHHDPILQQLPRAGIIHRLDKDTTGLLMVAKNLPAHTSLIRQMQAREIQRRYLTLVYGHVISGGVLETFYGRHPRNRLKMAVCNQGKEAITEYTVKKHYHQFTLLEVSLLTGRTHQIRVHMAYMNHPVVGDQLYGGRVRFPADATDEMRQLLQTFKRQALHAYSLSLLHPKTQEYMNFEAPLPEDFQKLLQTLEHYYG</sequence>
<dbReference type="Gene3D" id="3.30.2350.10">
    <property type="entry name" value="Pseudouridine synthase"/>
    <property type="match status" value="1"/>
</dbReference>